<protein>
    <recommendedName>
        <fullName evidence="1">Erythromycin biosynthesis protein CIII-like C-terminal domain-containing protein</fullName>
    </recommendedName>
</protein>
<dbReference type="SUPFAM" id="SSF53756">
    <property type="entry name" value="UDP-Glycosyltransferase/glycogen phosphorylase"/>
    <property type="match status" value="1"/>
</dbReference>
<dbReference type="Proteomes" id="UP001058533">
    <property type="component" value="Chromosome"/>
</dbReference>
<feature type="domain" description="Erythromycin biosynthesis protein CIII-like C-terminal" evidence="1">
    <location>
        <begin position="267"/>
        <end position="360"/>
    </location>
</feature>
<dbReference type="CDD" id="cd03784">
    <property type="entry name" value="GT1_Gtf-like"/>
    <property type="match status" value="1"/>
</dbReference>
<dbReference type="InterPro" id="IPR002213">
    <property type="entry name" value="UDP_glucos_trans"/>
</dbReference>
<dbReference type="PANTHER" id="PTHR48050">
    <property type="entry name" value="STEROL 3-BETA-GLUCOSYLTRANSFERASE"/>
    <property type="match status" value="1"/>
</dbReference>
<dbReference type="InterPro" id="IPR010610">
    <property type="entry name" value="EryCIII-like_C"/>
</dbReference>
<dbReference type="PANTHER" id="PTHR48050:SF13">
    <property type="entry name" value="STEROL 3-BETA-GLUCOSYLTRANSFERASE UGT80A2"/>
    <property type="match status" value="1"/>
</dbReference>
<dbReference type="EMBL" id="CP101740">
    <property type="protein sequence ID" value="UUL82581.1"/>
    <property type="molecule type" value="Genomic_DNA"/>
</dbReference>
<accession>A0ABY5L8W1</accession>
<name>A0ABY5L8W1_9SPHN</name>
<sequence>MKPFTALARSLISAGGRVVIATNENWRDLVADTGAEFYPISPPDPPQTGRDDLSFFAQQVIPSFRRSFHYLSRLLEQAPHTMVVFRSNMLGAACAVERSGCRSIRILLQPSAVPSFQRPPWPLTALTEGPLGSIGRNAVMPAINFISYLNSPYRQYIDRFRKSIGLSSPIGKSPRASPATDIMLCPEWYALPQSDWPPATILAGFPFDRRPVAASSIAKDAIVFTSGTGTIDGPDFARKSAIVAANVGKRALVLSKSLSHAESHDSMVTTMPFVDLAAVLPGAAAIVHHGGIGTIAEAVRAGVPQLIAAGRFDQPDNAVRIAQLGLGGAILSNRPDPGVISATLLRVLASTHVRSQLRVASDLVKQEDGIAIASEFILGQVAA</sequence>
<evidence type="ECO:0000313" key="3">
    <source>
        <dbReference type="Proteomes" id="UP001058533"/>
    </source>
</evidence>
<proteinExistence type="predicted"/>
<dbReference type="InterPro" id="IPR050426">
    <property type="entry name" value="Glycosyltransferase_28"/>
</dbReference>
<evidence type="ECO:0000259" key="1">
    <source>
        <dbReference type="Pfam" id="PF06722"/>
    </source>
</evidence>
<dbReference type="Pfam" id="PF06722">
    <property type="entry name" value="EryCIII-like_C"/>
    <property type="match status" value="1"/>
</dbReference>
<evidence type="ECO:0000313" key="2">
    <source>
        <dbReference type="EMBL" id="UUL82581.1"/>
    </source>
</evidence>
<reference evidence="2" key="1">
    <citation type="submission" date="2022-07" db="EMBL/GenBank/DDBJ databases">
        <title>Sphingomonas sp. nov., a novel bacterium isolated from the north slope of the Mount Everest.</title>
        <authorList>
            <person name="Cui X."/>
            <person name="Liu Y."/>
        </authorList>
    </citation>
    <scope>NUCLEOTIDE SEQUENCE</scope>
    <source>
        <strain evidence="2">S5-59</strain>
    </source>
</reference>
<gene>
    <name evidence="2" type="ORF">NMP03_15645</name>
</gene>
<dbReference type="RefSeq" id="WP_256506424.1">
    <property type="nucleotide sequence ID" value="NZ_CP101740.1"/>
</dbReference>
<organism evidence="2 3">
    <name type="scientific">Sphingomonas qomolangmaensis</name>
    <dbReference type="NCBI Taxonomy" id="2918765"/>
    <lineage>
        <taxon>Bacteria</taxon>
        <taxon>Pseudomonadati</taxon>
        <taxon>Pseudomonadota</taxon>
        <taxon>Alphaproteobacteria</taxon>
        <taxon>Sphingomonadales</taxon>
        <taxon>Sphingomonadaceae</taxon>
        <taxon>Sphingomonas</taxon>
    </lineage>
</organism>
<keyword evidence="3" id="KW-1185">Reference proteome</keyword>
<dbReference type="Gene3D" id="3.40.50.2000">
    <property type="entry name" value="Glycogen Phosphorylase B"/>
    <property type="match status" value="2"/>
</dbReference>